<feature type="compositionally biased region" description="Basic and acidic residues" evidence="1">
    <location>
        <begin position="1"/>
        <end position="10"/>
    </location>
</feature>
<evidence type="ECO:0000256" key="2">
    <source>
        <dbReference type="SAM" id="Phobius"/>
    </source>
</evidence>
<feature type="transmembrane region" description="Helical" evidence="2">
    <location>
        <begin position="132"/>
        <end position="153"/>
    </location>
</feature>
<evidence type="ECO:0000313" key="3">
    <source>
        <dbReference type="EMBL" id="KAK0710846.1"/>
    </source>
</evidence>
<keyword evidence="2" id="KW-0472">Membrane</keyword>
<feature type="compositionally biased region" description="Basic and acidic residues" evidence="1">
    <location>
        <begin position="784"/>
        <end position="805"/>
    </location>
</feature>
<reference evidence="3" key="1">
    <citation type="submission" date="2023-06" db="EMBL/GenBank/DDBJ databases">
        <title>Genome-scale phylogeny and comparative genomics of the fungal order Sordariales.</title>
        <authorList>
            <consortium name="Lawrence Berkeley National Laboratory"/>
            <person name="Hensen N."/>
            <person name="Bonometti L."/>
            <person name="Westerberg I."/>
            <person name="Brannstrom I.O."/>
            <person name="Guillou S."/>
            <person name="Cros-Aarteil S."/>
            <person name="Calhoun S."/>
            <person name="Haridas S."/>
            <person name="Kuo A."/>
            <person name="Mondo S."/>
            <person name="Pangilinan J."/>
            <person name="Riley R."/>
            <person name="Labutti K."/>
            <person name="Andreopoulos B."/>
            <person name="Lipzen A."/>
            <person name="Chen C."/>
            <person name="Yanf M."/>
            <person name="Daum C."/>
            <person name="Ng V."/>
            <person name="Clum A."/>
            <person name="Steindorff A."/>
            <person name="Ohm R."/>
            <person name="Martin F."/>
            <person name="Silar P."/>
            <person name="Natvig D."/>
            <person name="Lalanne C."/>
            <person name="Gautier V."/>
            <person name="Ament-Velasquez S.L."/>
            <person name="Kruys A."/>
            <person name="Hutchinson M.I."/>
            <person name="Powell A.J."/>
            <person name="Barry K."/>
            <person name="Miller A.N."/>
            <person name="Grigoriev I.V."/>
            <person name="Debuchy R."/>
            <person name="Gladieux P."/>
            <person name="Thoren M.H."/>
            <person name="Johannesson H."/>
        </authorList>
    </citation>
    <scope>NUCLEOTIDE SEQUENCE</scope>
    <source>
        <strain evidence="3">SMH4607-1</strain>
    </source>
</reference>
<evidence type="ECO:0000313" key="4">
    <source>
        <dbReference type="Proteomes" id="UP001172102"/>
    </source>
</evidence>
<keyword evidence="2" id="KW-0812">Transmembrane</keyword>
<sequence>MDREKSHDDSEMAGGVENAGEAGQPEPAADSISISQAHDSDKKLDVILIEEIKPAPYGAATNSSGSSSSPRFFPPKPKSKPTKVASQRKLAALWFITRFHLPSLVVSFFLLGIYVAQWVWPPPGPSPNVLGALQFAAKVHEGLMILSLSNMLLHRIRYLLMSRDGVPLGLITSPWQLSSPLYFVSSEFWGSALRSVRAMTHSGTLLLLLLCCLLAVAIGPFSAIVIIPRVEYWRVPNNWPGMSEFLAARVTRNNSEYLLGPVEERIRPYQFASDPNTELYPVSISEGTLGVTWECDPFLKEWFPTGFGCPNKFNAMYEQSIINGIVKSRIATADFISAGRYGEYISVDEPCAPGNLSSVQLWQCANERLPSVASGQRAADHVAVASVHSILHNLALVQEGTLLWNHVNESGLNKDIIIKASYSDAAGKPVAVKQPLVATQCFPNIYHRDDFKLGTNLQFARGIYPAFSITIDETMTKFVWNSSRPGNESALAWFDIEQYVAGFGFSAGVITTVAFYNQTTLVFEPDYRIVEMCYSVARWAEVDVWSRTPFTTLEYSLVNEKPIEVLLNETERTPPEDIVRFDPEWMQGLDAKPFNQYPLQDMINRPVSIYEFLAGFCTTDSECLSTALSTMLAWTLSASQCAFTPCNERGNVASYTYAKSHTYEEAEARGAYVNVSMEYRILSSGYGFQSGSLVILGFSVLLLHALLAIAHILVIFFGGSWSSEAWASLGELLVLALQSTSPRLLRADSAGVRSISTWQLTASVRENKSEDRLEMRIEPRLSPHLRDVEMDERGGEDERNEDLQRELALPQPDKTYR</sequence>
<feature type="transmembrane region" description="Helical" evidence="2">
    <location>
        <begin position="99"/>
        <end position="120"/>
    </location>
</feature>
<name>A0AA40A7L6_9PEZI</name>
<accession>A0AA40A7L6</accession>
<evidence type="ECO:0000256" key="1">
    <source>
        <dbReference type="SAM" id="MobiDB-lite"/>
    </source>
</evidence>
<gene>
    <name evidence="3" type="ORF">B0H67DRAFT_583541</name>
</gene>
<feature type="transmembrane region" description="Helical" evidence="2">
    <location>
        <begin position="693"/>
        <end position="719"/>
    </location>
</feature>
<protein>
    <submittedName>
        <fullName evidence="3">Uncharacterized protein</fullName>
    </submittedName>
</protein>
<proteinExistence type="predicted"/>
<feature type="region of interest" description="Disordered" evidence="1">
    <location>
        <begin position="57"/>
        <end position="82"/>
    </location>
</feature>
<feature type="region of interest" description="Disordered" evidence="1">
    <location>
        <begin position="784"/>
        <end position="817"/>
    </location>
</feature>
<dbReference type="EMBL" id="JAUKUA010000005">
    <property type="protein sequence ID" value="KAK0710846.1"/>
    <property type="molecule type" value="Genomic_DNA"/>
</dbReference>
<keyword evidence="4" id="KW-1185">Reference proteome</keyword>
<feature type="transmembrane region" description="Helical" evidence="2">
    <location>
        <begin position="205"/>
        <end position="227"/>
    </location>
</feature>
<organism evidence="3 4">
    <name type="scientific">Lasiosphaeris hirsuta</name>
    <dbReference type="NCBI Taxonomy" id="260670"/>
    <lineage>
        <taxon>Eukaryota</taxon>
        <taxon>Fungi</taxon>
        <taxon>Dikarya</taxon>
        <taxon>Ascomycota</taxon>
        <taxon>Pezizomycotina</taxon>
        <taxon>Sordariomycetes</taxon>
        <taxon>Sordariomycetidae</taxon>
        <taxon>Sordariales</taxon>
        <taxon>Lasiosphaeriaceae</taxon>
        <taxon>Lasiosphaeris</taxon>
    </lineage>
</organism>
<keyword evidence="2" id="KW-1133">Transmembrane helix</keyword>
<dbReference type="AlphaFoldDB" id="A0AA40A7L6"/>
<dbReference type="Proteomes" id="UP001172102">
    <property type="component" value="Unassembled WGS sequence"/>
</dbReference>
<comment type="caution">
    <text evidence="3">The sequence shown here is derived from an EMBL/GenBank/DDBJ whole genome shotgun (WGS) entry which is preliminary data.</text>
</comment>
<feature type="region of interest" description="Disordered" evidence="1">
    <location>
        <begin position="1"/>
        <end position="36"/>
    </location>
</feature>